<dbReference type="Pfam" id="PF01925">
    <property type="entry name" value="TauE"/>
    <property type="match status" value="1"/>
</dbReference>
<proteinExistence type="inferred from homology"/>
<feature type="transmembrane region" description="Helical" evidence="5">
    <location>
        <begin position="16"/>
        <end position="35"/>
    </location>
</feature>
<dbReference type="AlphaFoldDB" id="A0A345UN40"/>
<feature type="transmembrane region" description="Helical" evidence="5">
    <location>
        <begin position="142"/>
        <end position="160"/>
    </location>
</feature>
<comment type="similarity">
    <text evidence="5">Belongs to the 4-toluene sulfonate uptake permease (TSUP) (TC 2.A.102) family.</text>
</comment>
<keyword evidence="5" id="KW-1003">Cell membrane</keyword>
<comment type="subcellular location">
    <subcellularLocation>
        <location evidence="5">Cell membrane</location>
        <topology evidence="5">Multi-pass membrane protein</topology>
    </subcellularLocation>
    <subcellularLocation>
        <location evidence="1">Membrane</location>
        <topology evidence="1">Multi-pass membrane protein</topology>
    </subcellularLocation>
</comment>
<comment type="caution">
    <text evidence="5">Lacks conserved residue(s) required for the propagation of feature annotation.</text>
</comment>
<evidence type="ECO:0000256" key="3">
    <source>
        <dbReference type="ARBA" id="ARBA00022989"/>
    </source>
</evidence>
<evidence type="ECO:0000256" key="5">
    <source>
        <dbReference type="RuleBase" id="RU363041"/>
    </source>
</evidence>
<dbReference type="InterPro" id="IPR002781">
    <property type="entry name" value="TM_pro_TauE-like"/>
</dbReference>
<accession>A0A345UN40</accession>
<sequence length="332" mass="36635">MDTAQPASSQSLRMPVYWAAAGLVLVLWVLAMLRLDWWGMFAETWPLTLTMVFGSFIAGATAEGGGAVAFPVFTKAFGVAPHDAKVFAFMIQSFGMTMAGLVIYLRKIPVLWHVIGFGLAGGVFGLIVGDTFLALPNPYPKLFFSLVAGVFGFFLIYNRWIVNNAPSEHIRLRRSVQLTLFTLTGFLGGMISSVIGVGIDMMTFILLTLLFGVNEKISTPTTVVMMGLLSVFGFLWFGAVKSEINPVVWQYWMSCVPVVIFGAPFGAWVCSKIKRDHLIWLLLLLIGVDLGSTLWVVPMTPERIQFLLVSTLIASSLFALLLWLRRFVTDEA</sequence>
<dbReference type="EMBL" id="CP027806">
    <property type="protein sequence ID" value="AXJ01892.1"/>
    <property type="molecule type" value="Genomic_DNA"/>
</dbReference>
<keyword evidence="4 5" id="KW-0472">Membrane</keyword>
<feature type="transmembrane region" description="Helical" evidence="5">
    <location>
        <begin position="223"/>
        <end position="239"/>
    </location>
</feature>
<keyword evidence="2 5" id="KW-0812">Transmembrane</keyword>
<feature type="transmembrane region" description="Helical" evidence="5">
    <location>
        <begin position="47"/>
        <end position="74"/>
    </location>
</feature>
<reference evidence="6 7" key="1">
    <citation type="submission" date="2018-03" db="EMBL/GenBank/DDBJ databases">
        <title>Phenotypic and genomic properties of Cyclonatronum proteinivorum gen. nov., sp. nov., a haloalkaliphilic bacteroidete from soda lakes possessing Na+-translocating rhodopsin.</title>
        <authorList>
            <person name="Toshchakov S.V."/>
            <person name="Korzhenkov A."/>
            <person name="Samarov N.I."/>
            <person name="Kublanov I.V."/>
            <person name="Muntyan M.S."/>
            <person name="Sorokin D.Y."/>
        </authorList>
    </citation>
    <scope>NUCLEOTIDE SEQUENCE [LARGE SCALE GENOMIC DNA]</scope>
    <source>
        <strain evidence="6 7">Omega</strain>
    </source>
</reference>
<dbReference type="Proteomes" id="UP000254808">
    <property type="component" value="Chromosome"/>
</dbReference>
<feature type="transmembrane region" description="Helical" evidence="5">
    <location>
        <begin position="251"/>
        <end position="271"/>
    </location>
</feature>
<dbReference type="OrthoDB" id="128686at2"/>
<keyword evidence="3 5" id="KW-1133">Transmembrane helix</keyword>
<dbReference type="RefSeq" id="WP_114985037.1">
    <property type="nucleotide sequence ID" value="NZ_CP027806.1"/>
</dbReference>
<evidence type="ECO:0000256" key="1">
    <source>
        <dbReference type="ARBA" id="ARBA00004141"/>
    </source>
</evidence>
<name>A0A345UN40_9BACT</name>
<dbReference type="KEGG" id="cprv:CYPRO_2650"/>
<evidence type="ECO:0000313" key="6">
    <source>
        <dbReference type="EMBL" id="AXJ01892.1"/>
    </source>
</evidence>
<evidence type="ECO:0000313" key="7">
    <source>
        <dbReference type="Proteomes" id="UP000254808"/>
    </source>
</evidence>
<feature type="transmembrane region" description="Helical" evidence="5">
    <location>
        <begin position="278"/>
        <end position="298"/>
    </location>
</feature>
<feature type="transmembrane region" description="Helical" evidence="5">
    <location>
        <begin position="304"/>
        <end position="324"/>
    </location>
</feature>
<keyword evidence="7" id="KW-1185">Reference proteome</keyword>
<dbReference type="PANTHER" id="PTHR31154">
    <property type="entry name" value="MEMBRANE TRANSPORTER PROTEIN"/>
    <property type="match status" value="1"/>
</dbReference>
<dbReference type="PANTHER" id="PTHR31154:SF4">
    <property type="entry name" value="MEMBRANE TRANSPORTER PROTEIN"/>
    <property type="match status" value="1"/>
</dbReference>
<feature type="transmembrane region" description="Helical" evidence="5">
    <location>
        <begin position="86"/>
        <end position="105"/>
    </location>
</feature>
<organism evidence="6 7">
    <name type="scientific">Cyclonatronum proteinivorum</name>
    <dbReference type="NCBI Taxonomy" id="1457365"/>
    <lineage>
        <taxon>Bacteria</taxon>
        <taxon>Pseudomonadati</taxon>
        <taxon>Balneolota</taxon>
        <taxon>Balneolia</taxon>
        <taxon>Balneolales</taxon>
        <taxon>Cyclonatronaceae</taxon>
        <taxon>Cyclonatronum</taxon>
    </lineage>
</organism>
<evidence type="ECO:0000256" key="2">
    <source>
        <dbReference type="ARBA" id="ARBA00022692"/>
    </source>
</evidence>
<gene>
    <name evidence="6" type="ORF">CYPRO_2650</name>
</gene>
<feature type="transmembrane region" description="Helical" evidence="5">
    <location>
        <begin position="111"/>
        <end position="135"/>
    </location>
</feature>
<feature type="transmembrane region" description="Helical" evidence="5">
    <location>
        <begin position="180"/>
        <end position="211"/>
    </location>
</feature>
<protein>
    <recommendedName>
        <fullName evidence="5">Probable membrane transporter protein</fullName>
    </recommendedName>
</protein>
<evidence type="ECO:0000256" key="4">
    <source>
        <dbReference type="ARBA" id="ARBA00023136"/>
    </source>
</evidence>
<dbReference type="GO" id="GO:0005886">
    <property type="term" value="C:plasma membrane"/>
    <property type="evidence" value="ECO:0007669"/>
    <property type="project" value="UniProtKB-SubCell"/>
</dbReference>